<evidence type="ECO:0000256" key="12">
    <source>
        <dbReference type="SAM" id="MobiDB-lite"/>
    </source>
</evidence>
<feature type="region of interest" description="Disordered" evidence="12">
    <location>
        <begin position="132"/>
        <end position="187"/>
    </location>
</feature>
<evidence type="ECO:0000313" key="15">
    <source>
        <dbReference type="Proteomes" id="UP001432027"/>
    </source>
</evidence>
<dbReference type="GO" id="GO:0003723">
    <property type="term" value="F:RNA binding"/>
    <property type="evidence" value="ECO:0007669"/>
    <property type="project" value="UniProtKB-KW"/>
</dbReference>
<feature type="compositionally biased region" description="Low complexity" evidence="12">
    <location>
        <begin position="249"/>
        <end position="261"/>
    </location>
</feature>
<proteinExistence type="inferred from homology"/>
<keyword evidence="8" id="KW-0694">RNA-binding</keyword>
<dbReference type="GO" id="GO:0001530">
    <property type="term" value="F:lipopolysaccharide binding"/>
    <property type="evidence" value="ECO:0007669"/>
    <property type="project" value="TreeGrafter"/>
</dbReference>
<feature type="non-terminal residue" evidence="14">
    <location>
        <position position="384"/>
    </location>
</feature>
<evidence type="ECO:0000256" key="9">
    <source>
        <dbReference type="ARBA" id="ARBA00023242"/>
    </source>
</evidence>
<feature type="compositionally biased region" description="Basic residues" evidence="12">
    <location>
        <begin position="334"/>
        <end position="349"/>
    </location>
</feature>
<dbReference type="InterPro" id="IPR036443">
    <property type="entry name" value="Znf_RanBP2_sf"/>
</dbReference>
<evidence type="ECO:0000256" key="3">
    <source>
        <dbReference type="ARBA" id="ARBA00022553"/>
    </source>
</evidence>
<feature type="domain" description="RanBP2-type" evidence="13">
    <location>
        <begin position="63"/>
        <end position="92"/>
    </location>
</feature>
<comment type="similarity">
    <text evidence="10">Belongs to the ZRANB2 family.</text>
</comment>
<evidence type="ECO:0000256" key="11">
    <source>
        <dbReference type="PROSITE-ProRule" id="PRU00322"/>
    </source>
</evidence>
<evidence type="ECO:0000256" key="6">
    <source>
        <dbReference type="ARBA" id="ARBA00022771"/>
    </source>
</evidence>
<dbReference type="PIRSF" id="PIRSF037956">
    <property type="entry name" value="UCP037956_ZnF_Ran"/>
    <property type="match status" value="1"/>
</dbReference>
<dbReference type="Gene3D" id="4.10.1060.10">
    <property type="entry name" value="Zinc finger, RanBP2-type"/>
    <property type="match status" value="2"/>
</dbReference>
<comment type="subcellular location">
    <subcellularLocation>
        <location evidence="1">Nucleus</location>
    </subcellularLocation>
</comment>
<dbReference type="FunFam" id="4.10.1060.10:FF:000004">
    <property type="entry name" value="Zinc finger Ran-binding domain-containing protein 2"/>
    <property type="match status" value="1"/>
</dbReference>
<dbReference type="GO" id="GO:0006396">
    <property type="term" value="P:RNA processing"/>
    <property type="evidence" value="ECO:0007669"/>
    <property type="project" value="InterPro"/>
</dbReference>
<dbReference type="EMBL" id="BTSX01000002">
    <property type="protein sequence ID" value="GMS82239.1"/>
    <property type="molecule type" value="Genomic_DNA"/>
</dbReference>
<evidence type="ECO:0000256" key="2">
    <source>
        <dbReference type="ARBA" id="ARBA00017543"/>
    </source>
</evidence>
<gene>
    <name evidence="14" type="ORF">PENTCL1PPCAC_4414</name>
</gene>
<evidence type="ECO:0000256" key="10">
    <source>
        <dbReference type="ARBA" id="ARBA00025731"/>
    </source>
</evidence>
<dbReference type="Proteomes" id="UP001432027">
    <property type="component" value="Unassembled WGS sequence"/>
</dbReference>
<dbReference type="InterPro" id="IPR017337">
    <property type="entry name" value="ZRANB2"/>
</dbReference>
<feature type="region of interest" description="Disordered" evidence="12">
    <location>
        <begin position="241"/>
        <end position="384"/>
    </location>
</feature>
<feature type="compositionally biased region" description="Basic and acidic residues" evidence="12">
    <location>
        <begin position="268"/>
        <end position="333"/>
    </location>
</feature>
<dbReference type="SUPFAM" id="SSF90209">
    <property type="entry name" value="Ran binding protein zinc finger-like"/>
    <property type="match status" value="2"/>
</dbReference>
<name>A0AAV5SQ20_9BILA</name>
<keyword evidence="9" id="KW-0539">Nucleus</keyword>
<dbReference type="PROSITE" id="PS01358">
    <property type="entry name" value="ZF_RANBP2_1"/>
    <property type="match status" value="2"/>
</dbReference>
<evidence type="ECO:0000256" key="8">
    <source>
        <dbReference type="ARBA" id="ARBA00022884"/>
    </source>
</evidence>
<dbReference type="AlphaFoldDB" id="A0AAV5SQ20"/>
<evidence type="ECO:0000313" key="14">
    <source>
        <dbReference type="EMBL" id="GMS82239.1"/>
    </source>
</evidence>
<dbReference type="SMART" id="SM00547">
    <property type="entry name" value="ZnF_RBZ"/>
    <property type="match status" value="2"/>
</dbReference>
<feature type="compositionally biased region" description="Basic and acidic residues" evidence="12">
    <location>
        <begin position="350"/>
        <end position="365"/>
    </location>
</feature>
<keyword evidence="6 11" id="KW-0863">Zinc-finger</keyword>
<evidence type="ECO:0000256" key="4">
    <source>
        <dbReference type="ARBA" id="ARBA00022723"/>
    </source>
</evidence>
<keyword evidence="5" id="KW-0677">Repeat</keyword>
<dbReference type="GO" id="GO:0005634">
    <property type="term" value="C:nucleus"/>
    <property type="evidence" value="ECO:0007669"/>
    <property type="project" value="UniProtKB-SubCell"/>
</dbReference>
<organism evidence="14 15">
    <name type="scientific">Pristionchus entomophagus</name>
    <dbReference type="NCBI Taxonomy" id="358040"/>
    <lineage>
        <taxon>Eukaryota</taxon>
        <taxon>Metazoa</taxon>
        <taxon>Ecdysozoa</taxon>
        <taxon>Nematoda</taxon>
        <taxon>Chromadorea</taxon>
        <taxon>Rhabditida</taxon>
        <taxon>Rhabditina</taxon>
        <taxon>Diplogasteromorpha</taxon>
        <taxon>Diplogasteroidea</taxon>
        <taxon>Neodiplogasteridae</taxon>
        <taxon>Pristionchus</taxon>
    </lineage>
</organism>
<dbReference type="PANTHER" id="PTHR12999">
    <property type="entry name" value="ZINC FINGER RAN-BINDING DOMAIN-CONTAINING PROTEIN 2 ZRANB2-RELATED"/>
    <property type="match status" value="1"/>
</dbReference>
<reference evidence="14" key="1">
    <citation type="submission" date="2023-10" db="EMBL/GenBank/DDBJ databases">
        <title>Genome assembly of Pristionchus species.</title>
        <authorList>
            <person name="Yoshida K."/>
            <person name="Sommer R.J."/>
        </authorList>
    </citation>
    <scope>NUCLEOTIDE SEQUENCE</scope>
    <source>
        <strain evidence="14">RS0144</strain>
    </source>
</reference>
<keyword evidence="7" id="KW-0862">Zinc</keyword>
<dbReference type="GO" id="GO:0008270">
    <property type="term" value="F:zinc ion binding"/>
    <property type="evidence" value="ECO:0007669"/>
    <property type="project" value="UniProtKB-KW"/>
</dbReference>
<feature type="domain" description="RanBP2-type" evidence="13">
    <location>
        <begin position="10"/>
        <end position="41"/>
    </location>
</feature>
<keyword evidence="3" id="KW-0597">Phosphoprotein</keyword>
<keyword evidence="15" id="KW-1185">Reference proteome</keyword>
<evidence type="ECO:0000256" key="1">
    <source>
        <dbReference type="ARBA" id="ARBA00004123"/>
    </source>
</evidence>
<dbReference type="PANTHER" id="PTHR12999:SF17">
    <property type="entry name" value="ZINC FINGER RAN-BINDING DOMAIN-CONTAINING PROTEIN 2"/>
    <property type="match status" value="1"/>
</dbReference>
<dbReference type="PROSITE" id="PS50199">
    <property type="entry name" value="ZF_RANBP2_2"/>
    <property type="match status" value="2"/>
</dbReference>
<evidence type="ECO:0000256" key="7">
    <source>
        <dbReference type="ARBA" id="ARBA00022833"/>
    </source>
</evidence>
<dbReference type="InterPro" id="IPR001876">
    <property type="entry name" value="Znf_RanBP2"/>
</dbReference>
<keyword evidence="4" id="KW-0479">Metal-binding</keyword>
<feature type="compositionally biased region" description="Acidic residues" evidence="12">
    <location>
        <begin position="159"/>
        <end position="179"/>
    </location>
</feature>
<feature type="compositionally biased region" description="Basic and acidic residues" evidence="12">
    <location>
        <begin position="372"/>
        <end position="384"/>
    </location>
</feature>
<sequence length="384" mass="45265">MSSQPRRPLREGEWACVDAKCANINKEFHKQCTACAKKRPEQKSRLNREIGKDQAEKSKGLFNAEDWACTKCGNVNWARRNTCNMCNAPKVGELEKRTGYGGGYMERYDVEYIHREDNEEFDEFGRIKKKRKAGEEHKVGSTVEDSGDEEELGKYDFGSEADDEQEKENDDEEEEEEDVSSASVRDYFTITGSKRNGISINIVLSQEDEEDEDDLGKYDLTADPEVIEKKEVVEKIIAKVSSKEEPCESDCSCSCSGGECSCSEDEEEMKRIEREKERAKEKAILQESRSSKDRDREKKRSRSRDRGERSERERDRDRDRRDRDRKRSKERSEKKRSRSKEREKKKRSRSREYCNADCRSRDRKRERSRSRDRRDRDRDRRRSR</sequence>
<accession>A0AAV5SQ20</accession>
<evidence type="ECO:0000256" key="5">
    <source>
        <dbReference type="ARBA" id="ARBA00022737"/>
    </source>
</evidence>
<protein>
    <recommendedName>
        <fullName evidence="2">Zinc finger Ran-binding domain-containing protein 2</fullName>
    </recommendedName>
</protein>
<evidence type="ECO:0000259" key="13">
    <source>
        <dbReference type="PROSITE" id="PS50199"/>
    </source>
</evidence>
<comment type="caution">
    <text evidence="14">The sequence shown here is derived from an EMBL/GenBank/DDBJ whole genome shotgun (WGS) entry which is preliminary data.</text>
</comment>